<feature type="compositionally biased region" description="Polar residues" evidence="1">
    <location>
        <begin position="830"/>
        <end position="847"/>
    </location>
</feature>
<dbReference type="SUPFAM" id="SSF81660">
    <property type="entry name" value="Metal cation-transporting ATPase, ATP-binding domain N"/>
    <property type="match status" value="1"/>
</dbReference>
<name>A0AAN8JWM8_PATCE</name>
<feature type="domain" description="Cation-transporting P-type ATPase C-terminal" evidence="3">
    <location>
        <begin position="1133"/>
        <end position="1343"/>
    </location>
</feature>
<gene>
    <name evidence="4" type="ORF">SNE40_005244</name>
</gene>
<evidence type="ECO:0000313" key="4">
    <source>
        <dbReference type="EMBL" id="KAK6187157.1"/>
    </source>
</evidence>
<evidence type="ECO:0000259" key="3">
    <source>
        <dbReference type="Pfam" id="PF00689"/>
    </source>
</evidence>
<keyword evidence="2" id="KW-1133">Transmembrane helix</keyword>
<evidence type="ECO:0000313" key="5">
    <source>
        <dbReference type="Proteomes" id="UP001347796"/>
    </source>
</evidence>
<evidence type="ECO:0000256" key="1">
    <source>
        <dbReference type="SAM" id="MobiDB-lite"/>
    </source>
</evidence>
<feature type="transmembrane region" description="Helical" evidence="2">
    <location>
        <begin position="313"/>
        <end position="336"/>
    </location>
</feature>
<dbReference type="Proteomes" id="UP001347796">
    <property type="component" value="Unassembled WGS sequence"/>
</dbReference>
<feature type="transmembrane region" description="Helical" evidence="2">
    <location>
        <begin position="1181"/>
        <end position="1207"/>
    </location>
</feature>
<evidence type="ECO:0000256" key="2">
    <source>
        <dbReference type="SAM" id="Phobius"/>
    </source>
</evidence>
<feature type="transmembrane region" description="Helical" evidence="2">
    <location>
        <begin position="282"/>
        <end position="301"/>
    </location>
</feature>
<dbReference type="GO" id="GO:0000166">
    <property type="term" value="F:nucleotide binding"/>
    <property type="evidence" value="ECO:0007669"/>
    <property type="project" value="InterPro"/>
</dbReference>
<dbReference type="Gene3D" id="3.40.1110.10">
    <property type="entry name" value="Calcium-transporting ATPase, cytoplasmic domain N"/>
    <property type="match status" value="1"/>
</dbReference>
<dbReference type="SUPFAM" id="SSF81665">
    <property type="entry name" value="Calcium ATPase, transmembrane domain M"/>
    <property type="match status" value="1"/>
</dbReference>
<feature type="region of interest" description="Disordered" evidence="1">
    <location>
        <begin position="830"/>
        <end position="878"/>
    </location>
</feature>
<feature type="transmembrane region" description="Helical" evidence="2">
    <location>
        <begin position="1250"/>
        <end position="1271"/>
    </location>
</feature>
<dbReference type="InterPro" id="IPR023298">
    <property type="entry name" value="ATPase_P-typ_TM_dom_sf"/>
</dbReference>
<feature type="compositionally biased region" description="Polar residues" evidence="1">
    <location>
        <begin position="905"/>
        <end position="917"/>
    </location>
</feature>
<dbReference type="InterPro" id="IPR006068">
    <property type="entry name" value="ATPase_P-typ_cation-transptr_C"/>
</dbReference>
<feature type="transmembrane region" description="Helical" evidence="2">
    <location>
        <begin position="1321"/>
        <end position="1341"/>
    </location>
</feature>
<reference evidence="4 5" key="1">
    <citation type="submission" date="2024-01" db="EMBL/GenBank/DDBJ databases">
        <title>The genome of the rayed Mediterranean limpet Patella caerulea (Linnaeus, 1758).</title>
        <authorList>
            <person name="Anh-Thu Weber A."/>
            <person name="Halstead-Nussloch G."/>
        </authorList>
    </citation>
    <scope>NUCLEOTIDE SEQUENCE [LARGE SCALE GENOMIC DNA]</scope>
    <source>
        <strain evidence="4">AATW-2023a</strain>
        <tissue evidence="4">Whole specimen</tissue>
    </source>
</reference>
<dbReference type="Gene3D" id="1.20.1110.10">
    <property type="entry name" value="Calcium-transporting ATPase, transmembrane domain"/>
    <property type="match status" value="1"/>
</dbReference>
<organism evidence="4 5">
    <name type="scientific">Patella caerulea</name>
    <name type="common">Rayed Mediterranean limpet</name>
    <dbReference type="NCBI Taxonomy" id="87958"/>
    <lineage>
        <taxon>Eukaryota</taxon>
        <taxon>Metazoa</taxon>
        <taxon>Spiralia</taxon>
        <taxon>Lophotrochozoa</taxon>
        <taxon>Mollusca</taxon>
        <taxon>Gastropoda</taxon>
        <taxon>Patellogastropoda</taxon>
        <taxon>Patelloidea</taxon>
        <taxon>Patellidae</taxon>
        <taxon>Patella</taxon>
    </lineage>
</organism>
<keyword evidence="2" id="KW-0472">Membrane</keyword>
<feature type="transmembrane region" description="Helical" evidence="2">
    <location>
        <begin position="1283"/>
        <end position="1305"/>
    </location>
</feature>
<dbReference type="InterPro" id="IPR039720">
    <property type="entry name" value="TMEM94"/>
</dbReference>
<dbReference type="PANTHER" id="PTHR13219:SF6">
    <property type="entry name" value="TRANSMEMBRANE PROTEIN 94"/>
    <property type="match status" value="1"/>
</dbReference>
<feature type="transmembrane region" description="Helical" evidence="2">
    <location>
        <begin position="93"/>
        <end position="113"/>
    </location>
</feature>
<feature type="transmembrane region" description="Helical" evidence="2">
    <location>
        <begin position="1109"/>
        <end position="1134"/>
    </location>
</feature>
<protein>
    <recommendedName>
        <fullName evidence="3">Cation-transporting P-type ATPase C-terminal domain-containing protein</fullName>
    </recommendedName>
</protein>
<proteinExistence type="predicted"/>
<keyword evidence="2" id="KW-0812">Transmembrane</keyword>
<feature type="transmembrane region" description="Helical" evidence="2">
    <location>
        <begin position="1140"/>
        <end position="1160"/>
    </location>
</feature>
<feature type="transmembrane region" description="Helical" evidence="2">
    <location>
        <begin position="62"/>
        <end position="81"/>
    </location>
</feature>
<sequence length="1370" mass="155091">MEKIENGEPAQKMDGYTTKEALSTLYQELQAEVTLHQKLESRNKLKYLSGLDHRNVTSTYNWTSLLAISISICLLGIAYAYDNDSSSLLDVNWWLVEAVVLFLSVVVNIMFIISDNNKNRFEYIRLHQLALDRIKEYVDQHHWHNSSYPNLHSPISPCISLQWTLRDGQIVNLPSVLLVKGDIILMRCGQNSPGKCKQIDPTVDGEDIVLYGGDVYNPLDSDIPEYVTSPIGRHPVETTKFIMLDTPYIENLRLTLEDKSKHPDSMIENERHLISSIWLQRIIIPITMVVMLICNILRWQFLGVHMGHWSETVLVLLVHACLPLLPVVFPVMWCLLNAYGQARIHGAFQVAKNIKQKLSDSFDSTSTISIEEARVDLPWADVFSWFLSIIFNKAPVVTSKTNILFTLGSVTSFCCVDKKGILSWPSPSPEKVFFLAPNPTVKEETKVSAYNDSVFEDIPEDEEVAVKKISDQKPAITGNVMPSHIEVLGISQDPKNVCVLHFDDPNWKTHVNSLKPLGLNILLNLCNVNTVDWYAKFSGHVACSALKKKETVAVINRRCLCYLAREIGFTSNVVDGFIHDKVLGMYRQVPAEETAKEKQHRAASHIQHQIPMPHLVSVVVKDKISGLSQLMTQGTADILLDCCTEYWNGRDLCPVTENDRKKILDFYHRNTQGAYCTAFAYRPISQKIACHLEEVYVELPETSMKTSTSLKFRSTGISDGDSGTETDCVFSGNRSFSVDSLMESESIISVNTATDCYDTQQNQIFIGMITLQYQARQDFVQLIDKLESACIRFVHFSKENELRSRVFSEKMGLEAGWNCHISLLSNSSEKLDSNTSGSDYHTDTPQKPSRRTSQHSVDGCHTRTSDTKSPNAQDLNLFPNARSYSAPSLINIDSSQVKFLDQPSDIVSRSPSGTIASDSHENDVLLCDPDGWQSSDEDEGNEYQSDSRYTSSYVTENTEDSLTGALDNRAKLPRGIENIRPHLKNIDNVPLLVNLFTDCTVETTKEMVKIMQENGEIVLCVGSALNMHNTPLFLQADCCLAVEPLHPTSCTQQPIPCDLWSDDEPTPTQIACALITIPCPLAFKSNDNFSLIHLIAEARHHIFGMRNCFYLMLCYHLSLTLCQVVASIFLLPPLLSARHLMWLLLIVTPLLGFTMMGNPVDPRIMNLATRKNINHINLNMVLQFLLQFTLRFVPSMIISLFCFTMILNSYSENILDMSFNVYNFKSFPSNHTIKTWYDKYSGGLVLAQNIMFFLQVLYFACISMSFVHWTDHLWKKPPFTNKLWLVITPSLLLLQVIVCCVDVLIHNRNVKHPLPLSDVHPVVWVVGFIWVFVIITINELVKRREIKLAVRHQKRARLDFDTKLGMNSPF</sequence>
<comment type="caution">
    <text evidence="4">The sequence shown here is derived from an EMBL/GenBank/DDBJ whole genome shotgun (WGS) entry which is preliminary data.</text>
</comment>
<keyword evidence="5" id="KW-1185">Reference proteome</keyword>
<feature type="compositionally biased region" description="Polar residues" evidence="1">
    <location>
        <begin position="942"/>
        <end position="956"/>
    </location>
</feature>
<feature type="region of interest" description="Disordered" evidence="1">
    <location>
        <begin position="903"/>
        <end position="960"/>
    </location>
</feature>
<dbReference type="InterPro" id="IPR023299">
    <property type="entry name" value="ATPase_P-typ_cyto_dom_N"/>
</dbReference>
<dbReference type="Pfam" id="PF00689">
    <property type="entry name" value="Cation_ATPase_C"/>
    <property type="match status" value="1"/>
</dbReference>
<dbReference type="PANTHER" id="PTHR13219">
    <property type="entry name" value="TRANSMEMBRANE PROTEIN 94"/>
    <property type="match status" value="1"/>
</dbReference>
<accession>A0AAN8JWM8</accession>
<dbReference type="EMBL" id="JAZGQO010000004">
    <property type="protein sequence ID" value="KAK6187157.1"/>
    <property type="molecule type" value="Genomic_DNA"/>
</dbReference>